<evidence type="ECO:0000313" key="5">
    <source>
        <dbReference type="EMBL" id="GAA4334987.1"/>
    </source>
</evidence>
<keyword evidence="2" id="KW-0238">DNA-binding</keyword>
<gene>
    <name evidence="5" type="ORF">GCM10023144_27800</name>
</gene>
<evidence type="ECO:0000313" key="6">
    <source>
        <dbReference type="Proteomes" id="UP001501671"/>
    </source>
</evidence>
<dbReference type="SUPFAM" id="SSF48008">
    <property type="entry name" value="GntR ligand-binding domain-like"/>
    <property type="match status" value="1"/>
</dbReference>
<name>A0ABP8H6B7_9BURK</name>
<sequence length="231" mass="26609">MRLGTAPARRQSPATLANSVYVQLKRDIFDFRLVPGDRFSETEIAERLRVSRTPVREALYRLQHEGYLEVHFRSGWSVRPFDFEQFDQLYDLRTILEAAALRRLCARGGTLPAGLRADWLVAPEQRQTDGRRVAELDEAFHRALVEQGGNPELTRVYDEVTDRIRILRQLDFTQPVRIARTYEEHGRILLAALDGRADEAVELLSAHIEASKAAVHRITLHRLYAIRQANR</sequence>
<dbReference type="PANTHER" id="PTHR43537:SF5">
    <property type="entry name" value="UXU OPERON TRANSCRIPTIONAL REGULATOR"/>
    <property type="match status" value="1"/>
</dbReference>
<feature type="domain" description="HTH gntR-type" evidence="4">
    <location>
        <begin position="14"/>
        <end position="81"/>
    </location>
</feature>
<dbReference type="InterPro" id="IPR000524">
    <property type="entry name" value="Tscrpt_reg_HTH_GntR"/>
</dbReference>
<dbReference type="Pfam" id="PF00392">
    <property type="entry name" value="GntR"/>
    <property type="match status" value="1"/>
</dbReference>
<proteinExistence type="predicted"/>
<dbReference type="CDD" id="cd07377">
    <property type="entry name" value="WHTH_GntR"/>
    <property type="match status" value="1"/>
</dbReference>
<dbReference type="RefSeq" id="WP_345250452.1">
    <property type="nucleotide sequence ID" value="NZ_BAABFO010000012.1"/>
</dbReference>
<keyword evidence="6" id="KW-1185">Reference proteome</keyword>
<evidence type="ECO:0000256" key="3">
    <source>
        <dbReference type="ARBA" id="ARBA00023163"/>
    </source>
</evidence>
<comment type="caution">
    <text evidence="5">The sequence shown here is derived from an EMBL/GenBank/DDBJ whole genome shotgun (WGS) entry which is preliminary data.</text>
</comment>
<dbReference type="PRINTS" id="PR00035">
    <property type="entry name" value="HTHGNTR"/>
</dbReference>
<dbReference type="SUPFAM" id="SSF46785">
    <property type="entry name" value="Winged helix' DNA-binding domain"/>
    <property type="match status" value="1"/>
</dbReference>
<dbReference type="Proteomes" id="UP001501671">
    <property type="component" value="Unassembled WGS sequence"/>
</dbReference>
<evidence type="ECO:0000256" key="1">
    <source>
        <dbReference type="ARBA" id="ARBA00023015"/>
    </source>
</evidence>
<dbReference type="Pfam" id="PF07729">
    <property type="entry name" value="FCD"/>
    <property type="match status" value="1"/>
</dbReference>
<evidence type="ECO:0000259" key="4">
    <source>
        <dbReference type="PROSITE" id="PS50949"/>
    </source>
</evidence>
<dbReference type="Gene3D" id="1.20.120.530">
    <property type="entry name" value="GntR ligand-binding domain-like"/>
    <property type="match status" value="1"/>
</dbReference>
<dbReference type="Gene3D" id="1.10.10.10">
    <property type="entry name" value="Winged helix-like DNA-binding domain superfamily/Winged helix DNA-binding domain"/>
    <property type="match status" value="1"/>
</dbReference>
<organism evidence="5 6">
    <name type="scientific">Pigmentiphaga soli</name>
    <dbReference type="NCBI Taxonomy" id="1007095"/>
    <lineage>
        <taxon>Bacteria</taxon>
        <taxon>Pseudomonadati</taxon>
        <taxon>Pseudomonadota</taxon>
        <taxon>Betaproteobacteria</taxon>
        <taxon>Burkholderiales</taxon>
        <taxon>Alcaligenaceae</taxon>
        <taxon>Pigmentiphaga</taxon>
    </lineage>
</organism>
<dbReference type="SMART" id="SM00895">
    <property type="entry name" value="FCD"/>
    <property type="match status" value="1"/>
</dbReference>
<dbReference type="InterPro" id="IPR036390">
    <property type="entry name" value="WH_DNA-bd_sf"/>
</dbReference>
<evidence type="ECO:0000256" key="2">
    <source>
        <dbReference type="ARBA" id="ARBA00023125"/>
    </source>
</evidence>
<keyword evidence="3" id="KW-0804">Transcription</keyword>
<dbReference type="PANTHER" id="PTHR43537">
    <property type="entry name" value="TRANSCRIPTIONAL REGULATOR, GNTR FAMILY"/>
    <property type="match status" value="1"/>
</dbReference>
<keyword evidence="1" id="KW-0805">Transcription regulation</keyword>
<accession>A0ABP8H6B7</accession>
<dbReference type="SMART" id="SM00345">
    <property type="entry name" value="HTH_GNTR"/>
    <property type="match status" value="1"/>
</dbReference>
<dbReference type="InterPro" id="IPR008920">
    <property type="entry name" value="TF_FadR/GntR_C"/>
</dbReference>
<protein>
    <submittedName>
        <fullName evidence="5">GntR family transcriptional regulator</fullName>
    </submittedName>
</protein>
<reference evidence="6" key="1">
    <citation type="journal article" date="2019" name="Int. J. Syst. Evol. Microbiol.">
        <title>The Global Catalogue of Microorganisms (GCM) 10K type strain sequencing project: providing services to taxonomists for standard genome sequencing and annotation.</title>
        <authorList>
            <consortium name="The Broad Institute Genomics Platform"/>
            <consortium name="The Broad Institute Genome Sequencing Center for Infectious Disease"/>
            <person name="Wu L."/>
            <person name="Ma J."/>
        </authorList>
    </citation>
    <scope>NUCLEOTIDE SEQUENCE [LARGE SCALE GENOMIC DNA]</scope>
    <source>
        <strain evidence="6">JCM 17666</strain>
    </source>
</reference>
<dbReference type="InterPro" id="IPR011711">
    <property type="entry name" value="GntR_C"/>
</dbReference>
<dbReference type="EMBL" id="BAABFO010000012">
    <property type="protein sequence ID" value="GAA4334987.1"/>
    <property type="molecule type" value="Genomic_DNA"/>
</dbReference>
<dbReference type="InterPro" id="IPR036388">
    <property type="entry name" value="WH-like_DNA-bd_sf"/>
</dbReference>
<dbReference type="PROSITE" id="PS50949">
    <property type="entry name" value="HTH_GNTR"/>
    <property type="match status" value="1"/>
</dbReference>